<evidence type="ECO:0000256" key="1">
    <source>
        <dbReference type="SAM" id="SignalP"/>
    </source>
</evidence>
<reference evidence="3 4" key="1">
    <citation type="submission" date="2021-02" db="EMBL/GenBank/DDBJ databases">
        <title>Complete genome of Desulfoluna sp. strain ASN36.</title>
        <authorList>
            <person name="Takahashi A."/>
            <person name="Kojima H."/>
            <person name="Fukui M."/>
        </authorList>
    </citation>
    <scope>NUCLEOTIDE SEQUENCE [LARGE SCALE GENOMIC DNA]</scope>
    <source>
        <strain evidence="3 4">ASN36</strain>
    </source>
</reference>
<name>A0ABM7PN41_9BACT</name>
<evidence type="ECO:0000313" key="4">
    <source>
        <dbReference type="Proteomes" id="UP001320148"/>
    </source>
</evidence>
<keyword evidence="4" id="KW-1185">Reference proteome</keyword>
<feature type="signal peptide" evidence="1">
    <location>
        <begin position="1"/>
        <end position="21"/>
    </location>
</feature>
<gene>
    <name evidence="3" type="ORF">DSLASN_45370</name>
</gene>
<protein>
    <submittedName>
        <fullName evidence="3">Polyisoprenoid-binding protein</fullName>
    </submittedName>
</protein>
<accession>A0ABM7PN41</accession>
<dbReference type="PANTHER" id="PTHR34406:SF1">
    <property type="entry name" value="PROTEIN YCEI"/>
    <property type="match status" value="1"/>
</dbReference>
<dbReference type="Pfam" id="PF04264">
    <property type="entry name" value="YceI"/>
    <property type="match status" value="1"/>
</dbReference>
<proteinExistence type="predicted"/>
<dbReference type="EMBL" id="AP024488">
    <property type="protein sequence ID" value="BCS98905.1"/>
    <property type="molecule type" value="Genomic_DNA"/>
</dbReference>
<dbReference type="InterPro" id="IPR036761">
    <property type="entry name" value="TTHA0802/YceI-like_sf"/>
</dbReference>
<feature type="domain" description="Lipid/polyisoprenoid-binding YceI-like" evidence="2">
    <location>
        <begin position="25"/>
        <end position="193"/>
    </location>
</feature>
<dbReference type="RefSeq" id="WP_236890266.1">
    <property type="nucleotide sequence ID" value="NZ_AP024488.1"/>
</dbReference>
<evidence type="ECO:0000259" key="2">
    <source>
        <dbReference type="SMART" id="SM00867"/>
    </source>
</evidence>
<dbReference type="Proteomes" id="UP001320148">
    <property type="component" value="Chromosome"/>
</dbReference>
<sequence>MKARHLFVPILLIVMAATAQAAPAKWDLDTAHSGIYFDAKHIFSIVRGHFDDYSADLNIDTDNIVNSSCNFTVQTKSITTYNRKRDTHLRSAELFDTGTHPTMTFTSTKIIPKGGNRYIIEGNLTIRGVTKKISAPFTFHGVKPNPFKKTEMVSGFTTQFTINRLDFKVGDGKFFNMGVIDKEVDITISMEAVK</sequence>
<keyword evidence="1" id="KW-0732">Signal</keyword>
<evidence type="ECO:0000313" key="3">
    <source>
        <dbReference type="EMBL" id="BCS98905.1"/>
    </source>
</evidence>
<dbReference type="PANTHER" id="PTHR34406">
    <property type="entry name" value="PROTEIN YCEI"/>
    <property type="match status" value="1"/>
</dbReference>
<organism evidence="3 4">
    <name type="scientific">Desulfoluna limicola</name>
    <dbReference type="NCBI Taxonomy" id="2810562"/>
    <lineage>
        <taxon>Bacteria</taxon>
        <taxon>Pseudomonadati</taxon>
        <taxon>Thermodesulfobacteriota</taxon>
        <taxon>Desulfobacteria</taxon>
        <taxon>Desulfobacterales</taxon>
        <taxon>Desulfolunaceae</taxon>
        <taxon>Desulfoluna</taxon>
    </lineage>
</organism>
<feature type="chain" id="PRO_5045161140" evidence="1">
    <location>
        <begin position="22"/>
        <end position="194"/>
    </location>
</feature>
<dbReference type="Gene3D" id="2.40.128.110">
    <property type="entry name" value="Lipid/polyisoprenoid-binding, YceI-like"/>
    <property type="match status" value="1"/>
</dbReference>
<dbReference type="SMART" id="SM00867">
    <property type="entry name" value="YceI"/>
    <property type="match status" value="1"/>
</dbReference>
<dbReference type="SUPFAM" id="SSF101874">
    <property type="entry name" value="YceI-like"/>
    <property type="match status" value="1"/>
</dbReference>
<dbReference type="InterPro" id="IPR007372">
    <property type="entry name" value="Lipid/polyisoprenoid-bd_YceI"/>
</dbReference>